<feature type="non-terminal residue" evidence="1">
    <location>
        <position position="284"/>
    </location>
</feature>
<comment type="caution">
    <text evidence="1">The sequence shown here is derived from an EMBL/GenBank/DDBJ whole genome shotgun (WGS) entry which is preliminary data.</text>
</comment>
<name>A0ACC3CSA8_9PEZI</name>
<gene>
    <name evidence="1" type="ORF">LTS18_002011</name>
</gene>
<keyword evidence="2" id="KW-1185">Reference proteome</keyword>
<feature type="non-terminal residue" evidence="1">
    <location>
        <position position="1"/>
    </location>
</feature>
<organism evidence="1 2">
    <name type="scientific">Coniosporium uncinatum</name>
    <dbReference type="NCBI Taxonomy" id="93489"/>
    <lineage>
        <taxon>Eukaryota</taxon>
        <taxon>Fungi</taxon>
        <taxon>Dikarya</taxon>
        <taxon>Ascomycota</taxon>
        <taxon>Pezizomycotina</taxon>
        <taxon>Dothideomycetes</taxon>
        <taxon>Dothideomycetes incertae sedis</taxon>
        <taxon>Coniosporium</taxon>
    </lineage>
</organism>
<sequence>HSYSKLSDFEKQYWDIKKKFMDTIVFFKKGKFYELYEMDATIGHQLFDLKLTDRVNMRMVGVPESSLDMWANQFVAKGYKIARVDQMESALAKEMRERGEDFSQAKKKDKVIHRELASVLTAGTLTDGSMLQDDMAEYVVAVKETESESGFNFGVAFADCATSQFHITEFGDDPDMTKFETLIAQVRPKELLLEKSCISAKALRILKNNTGPTTIWNYLKPGKEFWTADTARRELEASGYFVKEDDKSGAWPAALTEAREKELVMSAFGALVQYLRLLKIDRDT</sequence>
<evidence type="ECO:0000313" key="1">
    <source>
        <dbReference type="EMBL" id="KAK3044165.1"/>
    </source>
</evidence>
<evidence type="ECO:0000313" key="2">
    <source>
        <dbReference type="Proteomes" id="UP001186974"/>
    </source>
</evidence>
<protein>
    <submittedName>
        <fullName evidence="1">Uncharacterized protein</fullName>
    </submittedName>
</protein>
<proteinExistence type="predicted"/>
<dbReference type="EMBL" id="JAWDJW010012336">
    <property type="protein sequence ID" value="KAK3044165.1"/>
    <property type="molecule type" value="Genomic_DNA"/>
</dbReference>
<reference evidence="1" key="1">
    <citation type="submission" date="2024-09" db="EMBL/GenBank/DDBJ databases">
        <title>Black Yeasts Isolated from many extreme environments.</title>
        <authorList>
            <person name="Coleine C."/>
            <person name="Stajich J.E."/>
            <person name="Selbmann L."/>
        </authorList>
    </citation>
    <scope>NUCLEOTIDE SEQUENCE</scope>
    <source>
        <strain evidence="1">CCFEE 5737</strain>
    </source>
</reference>
<dbReference type="Proteomes" id="UP001186974">
    <property type="component" value="Unassembled WGS sequence"/>
</dbReference>
<accession>A0ACC3CSA8</accession>